<feature type="transmembrane region" description="Helical" evidence="1">
    <location>
        <begin position="12"/>
        <end position="31"/>
    </location>
</feature>
<protein>
    <submittedName>
        <fullName evidence="3">FAD-dependent oxidoreductase domain-containing protein 1</fullName>
    </submittedName>
</protein>
<dbReference type="Gene3D" id="3.50.50.60">
    <property type="entry name" value="FAD/NAD(P)-binding domain"/>
    <property type="match status" value="1"/>
</dbReference>
<dbReference type="Pfam" id="PF01266">
    <property type="entry name" value="DAO"/>
    <property type="match status" value="1"/>
</dbReference>
<evidence type="ECO:0000259" key="2">
    <source>
        <dbReference type="Pfam" id="PF01266"/>
    </source>
</evidence>
<proteinExistence type="predicted"/>
<name>A0A0A1XB41_ZEUCU</name>
<dbReference type="InterPro" id="IPR006076">
    <property type="entry name" value="FAD-dep_OxRdtase"/>
</dbReference>
<dbReference type="PANTHER" id="PTHR13847">
    <property type="entry name" value="SARCOSINE DEHYDROGENASE-RELATED"/>
    <property type="match status" value="1"/>
</dbReference>
<dbReference type="GO" id="GO:0005739">
    <property type="term" value="C:mitochondrion"/>
    <property type="evidence" value="ECO:0007669"/>
    <property type="project" value="GOC"/>
</dbReference>
<sequence>MSTVKIVMLPYHFLFFACAIIFLILLEFILLTKTQIYYKNSFLVIPKYFKNMMKNIAFTQLLKINKFCRPTLIRPFSDNNSDHPHPIKRTFKLLGNDMRKVKSFFSPLFEKKFNNVEENPEPTIQMDDNEFQTHCDVLIIGGGAVGSSAAYWLKKKARQGLNVVVIEKDFPHLNTKNCLTLPMGGLRQQFLLPENIEMSLYGAEFMRNSKEELGIDVRFEPHGFLTLASEENAETLKRMSQIQNELGARTEMLTPERLKIKFPWLDIEDVAIGCQGLEKHGWFDSSNLLLGLRSKAMEYGTHFIKSELIDFKFQNQPDVIIEGASTINTYNALDKAVVKMPNGETRFIKFSLCVLAAGTNSEQIAKLAKIGTGSGLLKIPLPITKRNNYAYTFNNDEINTPGLGTPCVVDLNGTYFRRDGLSGNFITGFSSCTDKESDQKETIFETNVLPYLMRRMKLSQKPNVIESWEHTFEYNVFDENGIIGPHAYYNNLYIASGFSGLGLQLAPAVGRAISELIIDAQFRTIDLTRLGFDRIIVDRPMFEHALM</sequence>
<dbReference type="PANTHER" id="PTHR13847:SF282">
    <property type="entry name" value="LETHAL (2) 37BB"/>
    <property type="match status" value="1"/>
</dbReference>
<feature type="domain" description="FAD dependent oxidoreductase" evidence="2">
    <location>
        <begin position="136"/>
        <end position="516"/>
    </location>
</feature>
<dbReference type="InterPro" id="IPR036188">
    <property type="entry name" value="FAD/NAD-bd_sf"/>
</dbReference>
<keyword evidence="1" id="KW-0812">Transmembrane</keyword>
<evidence type="ECO:0000256" key="1">
    <source>
        <dbReference type="SAM" id="Phobius"/>
    </source>
</evidence>
<dbReference type="SUPFAM" id="SSF51905">
    <property type="entry name" value="FAD/NAD(P)-binding domain"/>
    <property type="match status" value="1"/>
</dbReference>
<evidence type="ECO:0000313" key="3">
    <source>
        <dbReference type="EMBL" id="JAD08196.1"/>
    </source>
</evidence>
<keyword evidence="1" id="KW-1133">Transmembrane helix</keyword>
<gene>
    <name evidence="3" type="primary">foxred1_2</name>
    <name evidence="3" type="ORF">g.4970</name>
</gene>
<accession>A0A0A1XB41</accession>
<dbReference type="PROSITE" id="PS51257">
    <property type="entry name" value="PROKAR_LIPOPROTEIN"/>
    <property type="match status" value="1"/>
</dbReference>
<reference evidence="3" key="1">
    <citation type="submission" date="2014-11" db="EMBL/GenBank/DDBJ databases">
        <authorList>
            <person name="Geib S."/>
        </authorList>
    </citation>
    <scope>NUCLEOTIDE SEQUENCE</scope>
</reference>
<reference evidence="3" key="2">
    <citation type="journal article" date="2015" name="Gigascience">
        <title>Reconstructing a comprehensive transcriptome assembly of a white-pupal translocated strain of the pest fruit fly Bactrocera cucurbitae.</title>
        <authorList>
            <person name="Sim S.B."/>
            <person name="Calla B."/>
            <person name="Hall B."/>
            <person name="DeRego T."/>
            <person name="Geib S.M."/>
        </authorList>
    </citation>
    <scope>NUCLEOTIDE SEQUENCE</scope>
</reference>
<dbReference type="Gene3D" id="3.30.9.10">
    <property type="entry name" value="D-Amino Acid Oxidase, subunit A, domain 2"/>
    <property type="match status" value="1"/>
</dbReference>
<organism evidence="3">
    <name type="scientific">Zeugodacus cucurbitae</name>
    <name type="common">Melon fruit fly</name>
    <name type="synonym">Bactrocera cucurbitae</name>
    <dbReference type="NCBI Taxonomy" id="28588"/>
    <lineage>
        <taxon>Eukaryota</taxon>
        <taxon>Metazoa</taxon>
        <taxon>Ecdysozoa</taxon>
        <taxon>Arthropoda</taxon>
        <taxon>Hexapoda</taxon>
        <taxon>Insecta</taxon>
        <taxon>Pterygota</taxon>
        <taxon>Neoptera</taxon>
        <taxon>Endopterygota</taxon>
        <taxon>Diptera</taxon>
        <taxon>Brachycera</taxon>
        <taxon>Muscomorpha</taxon>
        <taxon>Tephritoidea</taxon>
        <taxon>Tephritidae</taxon>
        <taxon>Zeugodacus</taxon>
        <taxon>Zeugodacus</taxon>
    </lineage>
</organism>
<dbReference type="EMBL" id="GBXI01006096">
    <property type="protein sequence ID" value="JAD08196.1"/>
    <property type="molecule type" value="Transcribed_RNA"/>
</dbReference>
<keyword evidence="1" id="KW-0472">Membrane</keyword>
<dbReference type="AlphaFoldDB" id="A0A0A1XB41"/>
<dbReference type="GO" id="GO:0032981">
    <property type="term" value="P:mitochondrial respiratory chain complex I assembly"/>
    <property type="evidence" value="ECO:0007669"/>
    <property type="project" value="TreeGrafter"/>
</dbReference>